<comment type="caution">
    <text evidence="1">The sequence shown here is derived from an EMBL/GenBank/DDBJ whole genome shotgun (WGS) entry which is preliminary data.</text>
</comment>
<evidence type="ECO:0000313" key="1">
    <source>
        <dbReference type="EMBL" id="MBP2380675.1"/>
    </source>
</evidence>
<organism evidence="1 2">
    <name type="scientific">Brachybacterium sacelli</name>
    <dbReference type="NCBI Taxonomy" id="173364"/>
    <lineage>
        <taxon>Bacteria</taxon>
        <taxon>Bacillati</taxon>
        <taxon>Actinomycetota</taxon>
        <taxon>Actinomycetes</taxon>
        <taxon>Micrococcales</taxon>
        <taxon>Dermabacteraceae</taxon>
        <taxon>Brachybacterium</taxon>
    </lineage>
</organism>
<protein>
    <submittedName>
        <fullName evidence="1">Flp pilus assembly protein TadG</fullName>
    </submittedName>
</protein>
<gene>
    <name evidence="1" type="ORF">JOF43_000632</name>
</gene>
<dbReference type="Proteomes" id="UP001519290">
    <property type="component" value="Unassembled WGS sequence"/>
</dbReference>
<evidence type="ECO:0000313" key="2">
    <source>
        <dbReference type="Proteomes" id="UP001519290"/>
    </source>
</evidence>
<reference evidence="1 2" key="1">
    <citation type="submission" date="2021-03" db="EMBL/GenBank/DDBJ databases">
        <title>Sequencing the genomes of 1000 actinobacteria strains.</title>
        <authorList>
            <person name="Klenk H.-P."/>
        </authorList>
    </citation>
    <scope>NUCLEOTIDE SEQUENCE [LARGE SCALE GENOMIC DNA]</scope>
    <source>
        <strain evidence="1 2">DSM 14566</strain>
    </source>
</reference>
<name>A0ABS4WWU6_9MICO</name>
<proteinExistence type="predicted"/>
<keyword evidence="2" id="KW-1185">Reference proteome</keyword>
<sequence length="143" mass="14867">MTRRALERGAASTEAVVLAPTLLLLVALVAAVGSVALGEQNVTTTAHSAARAASLATSRQDAVDRVEDSFTWQLAQQGKSCTDLSVNVDASAFSTPPGEVAVVHSTISCTVPYAQLMPIPGLPGTRTVTVESTSPLDTFRERS</sequence>
<dbReference type="RefSeq" id="WP_209898962.1">
    <property type="nucleotide sequence ID" value="NZ_BAAAJW010000014.1"/>
</dbReference>
<dbReference type="EMBL" id="JAGIOD010000001">
    <property type="protein sequence ID" value="MBP2380675.1"/>
    <property type="molecule type" value="Genomic_DNA"/>
</dbReference>
<accession>A0ABS4WWU6</accession>